<dbReference type="GO" id="GO:0000166">
    <property type="term" value="F:nucleotide binding"/>
    <property type="evidence" value="ECO:0007669"/>
    <property type="project" value="UniProtKB-KW"/>
</dbReference>
<evidence type="ECO:0000256" key="3">
    <source>
        <dbReference type="ARBA" id="ARBA00012643"/>
    </source>
</evidence>
<name>A0A8T1THK2_CHESE</name>
<evidence type="ECO:0000256" key="4">
    <source>
        <dbReference type="ARBA" id="ARBA00022723"/>
    </source>
</evidence>
<evidence type="ECO:0000313" key="14">
    <source>
        <dbReference type="Proteomes" id="UP000765507"/>
    </source>
</evidence>
<feature type="domain" description="Calcineurin-like phosphoesterase" evidence="11">
    <location>
        <begin position="31"/>
        <end position="250"/>
    </location>
</feature>
<evidence type="ECO:0000259" key="11">
    <source>
        <dbReference type="Pfam" id="PF00149"/>
    </source>
</evidence>
<keyword evidence="7 9" id="KW-0378">Hydrolase</keyword>
<dbReference type="InterPro" id="IPR036907">
    <property type="entry name" value="5'-Nucleotdase_C_sf"/>
</dbReference>
<dbReference type="GO" id="GO:0005886">
    <property type="term" value="C:plasma membrane"/>
    <property type="evidence" value="ECO:0007669"/>
    <property type="project" value="TreeGrafter"/>
</dbReference>
<dbReference type="GO" id="GO:0008253">
    <property type="term" value="F:5'-nucleotidase activity"/>
    <property type="evidence" value="ECO:0007669"/>
    <property type="project" value="UniProtKB-EC"/>
</dbReference>
<evidence type="ECO:0000256" key="2">
    <source>
        <dbReference type="ARBA" id="ARBA00006654"/>
    </source>
</evidence>
<dbReference type="Gene3D" id="3.90.780.10">
    <property type="entry name" value="5'-Nucleotidase, C-terminal domain"/>
    <property type="match status" value="1"/>
</dbReference>
<dbReference type="InterPro" id="IPR029052">
    <property type="entry name" value="Metallo-depent_PP-like"/>
</dbReference>
<keyword evidence="4" id="KW-0479">Metal-binding</keyword>
<dbReference type="CDD" id="cd07409">
    <property type="entry name" value="MPP_CD73_N"/>
    <property type="match status" value="1"/>
</dbReference>
<dbReference type="Pfam" id="PF00149">
    <property type="entry name" value="Metallophos"/>
    <property type="match status" value="1"/>
</dbReference>
<keyword evidence="10" id="KW-0812">Transmembrane</keyword>
<feature type="chain" id="PRO_5035964618" description="5'-nucleotidase" evidence="9">
    <location>
        <begin position="27"/>
        <end position="581"/>
    </location>
</feature>
<dbReference type="OrthoDB" id="7722975at2759"/>
<evidence type="ECO:0000313" key="13">
    <source>
        <dbReference type="EMBL" id="KAG6940283.1"/>
    </source>
</evidence>
<dbReference type="PANTHER" id="PTHR11575">
    <property type="entry name" value="5'-NUCLEOTIDASE-RELATED"/>
    <property type="match status" value="1"/>
</dbReference>
<keyword evidence="5 9" id="KW-0732">Signal</keyword>
<dbReference type="PANTHER" id="PTHR11575:SF24">
    <property type="entry name" value="5'-NUCLEOTIDASE"/>
    <property type="match status" value="1"/>
</dbReference>
<evidence type="ECO:0000256" key="9">
    <source>
        <dbReference type="RuleBase" id="RU362119"/>
    </source>
</evidence>
<dbReference type="InterPro" id="IPR004843">
    <property type="entry name" value="Calcineurin-like_PHP"/>
</dbReference>
<dbReference type="AlphaFoldDB" id="A0A8T1THK2"/>
<feature type="transmembrane region" description="Helical" evidence="10">
    <location>
        <begin position="560"/>
        <end position="580"/>
    </location>
</feature>
<feature type="domain" description="5'-Nucleotidase C-terminal" evidence="12">
    <location>
        <begin position="344"/>
        <end position="519"/>
    </location>
</feature>
<keyword evidence="10" id="KW-0472">Membrane</keyword>
<evidence type="ECO:0000256" key="10">
    <source>
        <dbReference type="SAM" id="Phobius"/>
    </source>
</evidence>
<dbReference type="InterPro" id="IPR006146">
    <property type="entry name" value="5'-Nucleotdase_CS"/>
</dbReference>
<dbReference type="GO" id="GO:0046872">
    <property type="term" value="F:metal ion binding"/>
    <property type="evidence" value="ECO:0007669"/>
    <property type="project" value="UniProtKB-KW"/>
</dbReference>
<dbReference type="Proteomes" id="UP000765507">
    <property type="component" value="Unassembled WGS sequence"/>
</dbReference>
<organism evidence="13 14">
    <name type="scientific">Chelydra serpentina</name>
    <name type="common">Snapping turtle</name>
    <name type="synonym">Testudo serpentina</name>
    <dbReference type="NCBI Taxonomy" id="8475"/>
    <lineage>
        <taxon>Eukaryota</taxon>
        <taxon>Metazoa</taxon>
        <taxon>Chordata</taxon>
        <taxon>Craniata</taxon>
        <taxon>Vertebrata</taxon>
        <taxon>Euteleostomi</taxon>
        <taxon>Archelosauria</taxon>
        <taxon>Testudinata</taxon>
        <taxon>Testudines</taxon>
        <taxon>Cryptodira</taxon>
        <taxon>Durocryptodira</taxon>
        <taxon>Americhelydia</taxon>
        <taxon>Chelydroidea</taxon>
        <taxon>Chelydridae</taxon>
        <taxon>Chelydra</taxon>
    </lineage>
</organism>
<accession>A0A8T1THK2</accession>
<evidence type="ECO:0000256" key="6">
    <source>
        <dbReference type="ARBA" id="ARBA00022741"/>
    </source>
</evidence>
<gene>
    <name evidence="13" type="primary">NT5E</name>
    <name evidence="13" type="ORF">G0U57_018788</name>
</gene>
<comment type="similarity">
    <text evidence="2 9">Belongs to the 5'-nucleotidase family.</text>
</comment>
<comment type="catalytic activity">
    <reaction evidence="1">
        <text>a ribonucleoside 5'-phosphate + H2O = a ribonucleoside + phosphate</text>
        <dbReference type="Rhea" id="RHEA:12484"/>
        <dbReference type="ChEBI" id="CHEBI:15377"/>
        <dbReference type="ChEBI" id="CHEBI:18254"/>
        <dbReference type="ChEBI" id="CHEBI:43474"/>
        <dbReference type="ChEBI" id="CHEBI:58043"/>
        <dbReference type="EC" id="3.1.3.5"/>
    </reaction>
</comment>
<comment type="caution">
    <text evidence="13">The sequence shown here is derived from an EMBL/GenBank/DDBJ whole genome shotgun (WGS) entry which is preliminary data.</text>
</comment>
<dbReference type="InterPro" id="IPR008334">
    <property type="entry name" value="5'-Nucleotdase_C"/>
</dbReference>
<evidence type="ECO:0000259" key="12">
    <source>
        <dbReference type="Pfam" id="PF02872"/>
    </source>
</evidence>
<dbReference type="PROSITE" id="PS00786">
    <property type="entry name" value="5_NUCLEOTIDASE_2"/>
    <property type="match status" value="1"/>
</dbReference>
<dbReference type="EC" id="3.1.3.5" evidence="3"/>
<keyword evidence="6 9" id="KW-0547">Nucleotide-binding</keyword>
<dbReference type="Pfam" id="PF02872">
    <property type="entry name" value="5_nucleotid_C"/>
    <property type="match status" value="1"/>
</dbReference>
<dbReference type="GO" id="GO:0006196">
    <property type="term" value="P:AMP catabolic process"/>
    <property type="evidence" value="ECO:0007669"/>
    <property type="project" value="TreeGrafter"/>
</dbReference>
<reference evidence="13 14" key="1">
    <citation type="journal article" date="2020" name="G3 (Bethesda)">
        <title>Draft Genome of the Common Snapping Turtle, Chelydra serpentina, a Model for Phenotypic Plasticity in Reptiles.</title>
        <authorList>
            <person name="Das D."/>
            <person name="Singh S.K."/>
            <person name="Bierstedt J."/>
            <person name="Erickson A."/>
            <person name="Galli G.L.J."/>
            <person name="Crossley D.A. 2nd"/>
            <person name="Rhen T."/>
        </authorList>
    </citation>
    <scope>NUCLEOTIDE SEQUENCE [LARGE SCALE GENOMIC DNA]</scope>
    <source>
        <strain evidence="13">KW</strain>
    </source>
</reference>
<dbReference type="FunFam" id="3.90.780.10:FF:000001">
    <property type="entry name" value="NT5E isoform 3"/>
    <property type="match status" value="1"/>
</dbReference>
<dbReference type="Gene3D" id="3.60.21.10">
    <property type="match status" value="1"/>
</dbReference>
<dbReference type="InterPro" id="IPR006179">
    <property type="entry name" value="5_nucleotidase/apyrase"/>
</dbReference>
<dbReference type="FunFam" id="3.60.21.10:FF:000020">
    <property type="entry name" value="NT5E isoform 4"/>
    <property type="match status" value="1"/>
</dbReference>
<dbReference type="PROSITE" id="PS00785">
    <property type="entry name" value="5_NUCLEOTIDASE_1"/>
    <property type="match status" value="1"/>
</dbReference>
<dbReference type="EMBL" id="JAHGAV010000006">
    <property type="protein sequence ID" value="KAG6940283.1"/>
    <property type="molecule type" value="Genomic_DNA"/>
</dbReference>
<evidence type="ECO:0000256" key="1">
    <source>
        <dbReference type="ARBA" id="ARBA00000815"/>
    </source>
</evidence>
<dbReference type="SUPFAM" id="SSF55816">
    <property type="entry name" value="5'-nucleotidase (syn. UDP-sugar hydrolase), C-terminal domain"/>
    <property type="match status" value="1"/>
</dbReference>
<protein>
    <recommendedName>
        <fullName evidence="3">5'-nucleotidase</fullName>
        <ecNumber evidence="3">3.1.3.5</ecNumber>
    </recommendedName>
    <alternativeName>
        <fullName evidence="8">Ecto-5'-nucleotidase</fullName>
    </alternativeName>
</protein>
<keyword evidence="14" id="KW-1185">Reference proteome</keyword>
<feature type="signal peptide" evidence="9">
    <location>
        <begin position="1"/>
        <end position="26"/>
    </location>
</feature>
<evidence type="ECO:0000256" key="8">
    <source>
        <dbReference type="ARBA" id="ARBA00029793"/>
    </source>
</evidence>
<dbReference type="SUPFAM" id="SSF56300">
    <property type="entry name" value="Metallo-dependent phosphatases"/>
    <property type="match status" value="1"/>
</dbReference>
<evidence type="ECO:0000256" key="7">
    <source>
        <dbReference type="ARBA" id="ARBA00022801"/>
    </source>
</evidence>
<keyword evidence="10" id="KW-1133">Transmembrane helix</keyword>
<dbReference type="PRINTS" id="PR01607">
    <property type="entry name" value="APYRASEFAMLY"/>
</dbReference>
<sequence length="581" mass="63923">MGWLRGTLGPWLGLAALLYLAHAVQAAFQLTLLHTNDVHARVEQTSRDSGKCQSRTSGGPADCYGGVARRSTKIREIRATHPNVLLLDAGDQYQGTVWFSYFKGREVVHFMNLLGYDAMALGNHEFDNGLDGLLDPLLKNVNFPILSANIQASKSVASRIAGYFQPYKILHVGSEKIGIVGYTTKQTSFLSNPGKDIYFEDEIEALQPHVDKLTTLGVNKIIALGHSGFTVDQKIAQKVRGVDVVIGGHTNTFLYTGPPPSSEMPAGNYPFLVKSDDGRQVPVVQAYAFGKYLGYLNVTFDDQGNVIRTSGNPILLDSSIPEDRFLREEVDKWQIHLNNFSSHVIGKTIVYLNGTSQACRFQECNLGNLICDAMIYNNLKHRDENTWNHVSMCIINGGGIRSPIDEHNNNGTITMEDLLAVLPFGGTFDLMELKGSTLKEAFEHSVRRHGQGTGELLQVGGIHVVYDLSRPPGSRVVSIEVLCTACRVPAYVPLQMDETYKVILPSFLQKGGDGYSMLKNKSLSHNQGDLDVEVVSSYISQMGRVFPAVEGRVKFSAGNFIQGSITLIAGLFTVTFLHFIF</sequence>
<evidence type="ECO:0000256" key="5">
    <source>
        <dbReference type="ARBA" id="ARBA00022729"/>
    </source>
</evidence>
<proteinExistence type="inferred from homology"/>